<dbReference type="EMBL" id="JAFBEC010000001">
    <property type="protein sequence ID" value="MBM7631016.1"/>
    <property type="molecule type" value="Genomic_DNA"/>
</dbReference>
<proteinExistence type="predicted"/>
<comment type="caution">
    <text evidence="1">The sequence shown here is derived from an EMBL/GenBank/DDBJ whole genome shotgun (WGS) entry which is preliminary data.</text>
</comment>
<protein>
    <submittedName>
        <fullName evidence="1">Uncharacterized protein</fullName>
    </submittedName>
</protein>
<keyword evidence="2" id="KW-1185">Reference proteome</keyword>
<evidence type="ECO:0000313" key="2">
    <source>
        <dbReference type="Proteomes" id="UP000741863"/>
    </source>
</evidence>
<name>A0ABS2P6P2_9BACL</name>
<sequence length="57" mass="6810">MKVINSYDEARQFVTKSVEELQEVVCRDFKLRYDIDSKMIYLSTSKKERFSRKAVLS</sequence>
<dbReference type="Proteomes" id="UP000741863">
    <property type="component" value="Unassembled WGS sequence"/>
</dbReference>
<reference evidence="1 2" key="1">
    <citation type="submission" date="2021-01" db="EMBL/GenBank/DDBJ databases">
        <title>Genomic Encyclopedia of Type Strains, Phase IV (KMG-IV): sequencing the most valuable type-strain genomes for metagenomic binning, comparative biology and taxonomic classification.</title>
        <authorList>
            <person name="Goeker M."/>
        </authorList>
    </citation>
    <scope>NUCLEOTIDE SEQUENCE [LARGE SCALE GENOMIC DNA]</scope>
    <source>
        <strain evidence="1 2">DSM 25540</strain>
    </source>
</reference>
<organism evidence="1 2">
    <name type="scientific">Geomicrobium sediminis</name>
    <dbReference type="NCBI Taxonomy" id="1347788"/>
    <lineage>
        <taxon>Bacteria</taxon>
        <taxon>Bacillati</taxon>
        <taxon>Bacillota</taxon>
        <taxon>Bacilli</taxon>
        <taxon>Bacillales</taxon>
        <taxon>Geomicrobium</taxon>
    </lineage>
</organism>
<accession>A0ABS2P6P2</accession>
<dbReference type="RefSeq" id="WP_204695193.1">
    <property type="nucleotide sequence ID" value="NZ_JAFBEC010000001.1"/>
</dbReference>
<evidence type="ECO:0000313" key="1">
    <source>
        <dbReference type="EMBL" id="MBM7631016.1"/>
    </source>
</evidence>
<gene>
    <name evidence="1" type="ORF">JOD17_000107</name>
</gene>